<comment type="caution">
    <text evidence="2">The sequence shown here is derived from an EMBL/GenBank/DDBJ whole genome shotgun (WGS) entry which is preliminary data.</text>
</comment>
<proteinExistence type="predicted"/>
<gene>
    <name evidence="2" type="ORF">DFH07DRAFT_947060</name>
</gene>
<feature type="compositionally biased region" description="Low complexity" evidence="1">
    <location>
        <begin position="116"/>
        <end position="131"/>
    </location>
</feature>
<name>A0AAD7HGA3_9AGAR</name>
<evidence type="ECO:0000313" key="3">
    <source>
        <dbReference type="Proteomes" id="UP001215280"/>
    </source>
</evidence>
<organism evidence="2 3">
    <name type="scientific">Mycena maculata</name>
    <dbReference type="NCBI Taxonomy" id="230809"/>
    <lineage>
        <taxon>Eukaryota</taxon>
        <taxon>Fungi</taxon>
        <taxon>Dikarya</taxon>
        <taxon>Basidiomycota</taxon>
        <taxon>Agaricomycotina</taxon>
        <taxon>Agaricomycetes</taxon>
        <taxon>Agaricomycetidae</taxon>
        <taxon>Agaricales</taxon>
        <taxon>Marasmiineae</taxon>
        <taxon>Mycenaceae</taxon>
        <taxon>Mycena</taxon>
    </lineage>
</organism>
<reference evidence="2" key="1">
    <citation type="submission" date="2023-03" db="EMBL/GenBank/DDBJ databases">
        <title>Massive genome expansion in bonnet fungi (Mycena s.s.) driven by repeated elements and novel gene families across ecological guilds.</title>
        <authorList>
            <consortium name="Lawrence Berkeley National Laboratory"/>
            <person name="Harder C.B."/>
            <person name="Miyauchi S."/>
            <person name="Viragh M."/>
            <person name="Kuo A."/>
            <person name="Thoen E."/>
            <person name="Andreopoulos B."/>
            <person name="Lu D."/>
            <person name="Skrede I."/>
            <person name="Drula E."/>
            <person name="Henrissat B."/>
            <person name="Morin E."/>
            <person name="Kohler A."/>
            <person name="Barry K."/>
            <person name="LaButti K."/>
            <person name="Morin E."/>
            <person name="Salamov A."/>
            <person name="Lipzen A."/>
            <person name="Mereny Z."/>
            <person name="Hegedus B."/>
            <person name="Baldrian P."/>
            <person name="Stursova M."/>
            <person name="Weitz H."/>
            <person name="Taylor A."/>
            <person name="Grigoriev I.V."/>
            <person name="Nagy L.G."/>
            <person name="Martin F."/>
            <person name="Kauserud H."/>
        </authorList>
    </citation>
    <scope>NUCLEOTIDE SEQUENCE</scope>
    <source>
        <strain evidence="2">CBHHK188m</strain>
    </source>
</reference>
<dbReference type="Proteomes" id="UP001215280">
    <property type="component" value="Unassembled WGS sequence"/>
</dbReference>
<protein>
    <submittedName>
        <fullName evidence="2">Uncharacterized protein</fullName>
    </submittedName>
</protein>
<feature type="region of interest" description="Disordered" evidence="1">
    <location>
        <begin position="109"/>
        <end position="137"/>
    </location>
</feature>
<keyword evidence="3" id="KW-1185">Reference proteome</keyword>
<evidence type="ECO:0000313" key="2">
    <source>
        <dbReference type="EMBL" id="KAJ7720119.1"/>
    </source>
</evidence>
<dbReference type="AlphaFoldDB" id="A0AAD7HGA3"/>
<evidence type="ECO:0000256" key="1">
    <source>
        <dbReference type="SAM" id="MobiDB-lite"/>
    </source>
</evidence>
<sequence length="193" mass="22309">MAKVERKGTCSREWKRVYLPAPEAEEWTDGGWWWWGGTRCVMKRHNGSAYGRGANMARELPYWEHVTGAKSQKLFSFVLVQLQRYDRSRSLKNRRKVYERPLRDLLNRERERAGQTTSRSSSRASTTALRSPPHLVPARPTLVRYPDPLLSLENIVVIRGTLSGISQHKERGRGCGGRWCGRWWSGRGWRGGD</sequence>
<accession>A0AAD7HGA3</accession>
<dbReference type="EMBL" id="JARJLG010000283">
    <property type="protein sequence ID" value="KAJ7720119.1"/>
    <property type="molecule type" value="Genomic_DNA"/>
</dbReference>